<feature type="domain" description="N-acetyltransferase" evidence="1">
    <location>
        <begin position="140"/>
        <end position="281"/>
    </location>
</feature>
<dbReference type="InterPro" id="IPR000182">
    <property type="entry name" value="GNAT_dom"/>
</dbReference>
<dbReference type="EMBL" id="CP034587">
    <property type="protein sequence ID" value="AZQ75750.1"/>
    <property type="molecule type" value="Genomic_DNA"/>
</dbReference>
<gene>
    <name evidence="2" type="ORF">EKH77_23760</name>
</gene>
<dbReference type="RefSeq" id="WP_126918251.1">
    <property type="nucleotide sequence ID" value="NZ_CP034587.1"/>
</dbReference>
<dbReference type="PROSITE" id="PS51186">
    <property type="entry name" value="GNAT"/>
    <property type="match status" value="1"/>
</dbReference>
<accession>A0A3S9PTS8</accession>
<name>A0A3S9PTS8_STRLT</name>
<dbReference type="InterPro" id="IPR025289">
    <property type="entry name" value="DUF4081"/>
</dbReference>
<evidence type="ECO:0000313" key="3">
    <source>
        <dbReference type="Proteomes" id="UP000267900"/>
    </source>
</evidence>
<proteinExistence type="predicted"/>
<dbReference type="PIRSF" id="PIRSF021603">
    <property type="entry name" value="UCP21603_acetyltransf"/>
    <property type="match status" value="1"/>
</dbReference>
<dbReference type="PANTHER" id="PTHR43072">
    <property type="entry name" value="N-ACETYLTRANSFERASE"/>
    <property type="match status" value="1"/>
</dbReference>
<dbReference type="OrthoDB" id="5241264at2"/>
<dbReference type="InterPro" id="IPR016794">
    <property type="entry name" value="UCP21603_acetyltransf"/>
</dbReference>
<dbReference type="Pfam" id="PF13312">
    <property type="entry name" value="DUF4081"/>
    <property type="match status" value="1"/>
</dbReference>
<dbReference type="PANTHER" id="PTHR43072:SF54">
    <property type="entry name" value="GCN5-RELATED N-ACETYLTRANSFERASE"/>
    <property type="match status" value="1"/>
</dbReference>
<dbReference type="Gene3D" id="3.40.630.30">
    <property type="match status" value="1"/>
</dbReference>
<dbReference type="InterPro" id="IPR016181">
    <property type="entry name" value="Acyl_CoA_acyltransferase"/>
</dbReference>
<dbReference type="SUPFAM" id="SSF55729">
    <property type="entry name" value="Acyl-CoA N-acyltransferases (Nat)"/>
    <property type="match status" value="1"/>
</dbReference>
<dbReference type="Proteomes" id="UP000267900">
    <property type="component" value="Chromosome"/>
</dbReference>
<evidence type="ECO:0000259" key="1">
    <source>
        <dbReference type="PROSITE" id="PS51186"/>
    </source>
</evidence>
<organism evidence="2 3">
    <name type="scientific">Streptomyces luteoverticillatus</name>
    <name type="common">Streptoverticillium luteoverticillatus</name>
    <dbReference type="NCBI Taxonomy" id="66425"/>
    <lineage>
        <taxon>Bacteria</taxon>
        <taxon>Bacillati</taxon>
        <taxon>Actinomycetota</taxon>
        <taxon>Actinomycetes</taxon>
        <taxon>Kitasatosporales</taxon>
        <taxon>Streptomycetaceae</taxon>
        <taxon>Streptomyces</taxon>
    </lineage>
</organism>
<dbReference type="Pfam" id="PF00583">
    <property type="entry name" value="Acetyltransf_1"/>
    <property type="match status" value="1"/>
</dbReference>
<keyword evidence="2" id="KW-0808">Transferase</keyword>
<sequence length="281" mass="30069">MLTTTTTRVLEPGDLAAALAVLDRDPVANAFVAARVKVAGLDPWRLGGEMWGWYADGRLASLCYAGANLVPIGAGPEAVRAFADRARRSGRRCSSIVGPAPATTELWSLLEPHWGPAREVRSHQPLMVTRSMPAGITPDPLVRRVRKDEMETIMPACVAMFTEEVGVSPLAGDGGLLYQARVAELVGSGRSFARVENGRVVFKAEIGAATDLACQIQGVWVAPEHRGKGLSVTGMAAVLGYALREVAPVVSLYVNDYNTAARATYRRVGFEEVGAFMSVLF</sequence>
<keyword evidence="3" id="KW-1185">Reference proteome</keyword>
<dbReference type="AlphaFoldDB" id="A0A3S9PTS8"/>
<evidence type="ECO:0000313" key="2">
    <source>
        <dbReference type="EMBL" id="AZQ75750.1"/>
    </source>
</evidence>
<protein>
    <submittedName>
        <fullName evidence="2">GNAT family N-acetyltransferase</fullName>
    </submittedName>
</protein>
<reference evidence="2 3" key="1">
    <citation type="submission" date="2018-12" db="EMBL/GenBank/DDBJ databases">
        <title>The whole draft genome of Streptomyce luteoverticillatus CGMCC 15060.</title>
        <authorList>
            <person name="Feng Z."/>
            <person name="Chen G."/>
            <person name="Zhang J."/>
            <person name="Zhu H."/>
            <person name="Yu X."/>
            <person name="Zhang W."/>
            <person name="Zhang X."/>
        </authorList>
    </citation>
    <scope>NUCLEOTIDE SEQUENCE [LARGE SCALE GENOMIC DNA]</scope>
    <source>
        <strain evidence="2 3">CGMCC 15060</strain>
    </source>
</reference>
<dbReference type="GO" id="GO:0016747">
    <property type="term" value="F:acyltransferase activity, transferring groups other than amino-acyl groups"/>
    <property type="evidence" value="ECO:0007669"/>
    <property type="project" value="InterPro"/>
</dbReference>